<name>A0A7W4DDZ0_9GAMM</name>
<keyword evidence="2" id="KW-1185">Reference proteome</keyword>
<evidence type="ECO:0000313" key="1">
    <source>
        <dbReference type="EMBL" id="MBB1520844.1"/>
    </source>
</evidence>
<sequence length="310" mass="34581">MALSDLLEVVFMRHTLFVDCVMSNSFERVIKMWRFHPARVFLLFCCFVLSCAGGVANAAICDGNIPSIQVIDEIRGGVVTSIEEVSDPGFRHFVSIVSSSVNRLLQEGGGCAAKDDGGSILIFVRTPLVQNRPAVALPNIFNGPNFKGCRLYSPWVSLEFYNSPRPKVRGVIRWDQHQLLIDQAVMAGVMPKANEKANVISGDDFRRYAKLYVDAEFHRKPNALPLSLLMPPEILWLFRSSWQSTRGPFSSSAMRAMDNLVSRSTEGYADLLIGLVERCSSFGQGDVRYKSIVELKGIAPLDKYRVDVLR</sequence>
<proteinExistence type="predicted"/>
<dbReference type="RefSeq" id="WP_182834788.1">
    <property type="nucleotide sequence ID" value="NZ_JACJFN010000004.1"/>
</dbReference>
<dbReference type="Proteomes" id="UP000581189">
    <property type="component" value="Unassembled WGS sequence"/>
</dbReference>
<gene>
    <name evidence="1" type="ORF">H3H45_16475</name>
</gene>
<protein>
    <submittedName>
        <fullName evidence="1">Uncharacterized protein</fullName>
    </submittedName>
</protein>
<accession>A0A7W4DDZ0</accession>
<comment type="caution">
    <text evidence="1">The sequence shown here is derived from an EMBL/GenBank/DDBJ whole genome shotgun (WGS) entry which is preliminary data.</text>
</comment>
<organism evidence="1 2">
    <name type="scientific">Aquipseudomonas guryensis</name>
    <dbReference type="NCBI Taxonomy" id="2759165"/>
    <lineage>
        <taxon>Bacteria</taxon>
        <taxon>Pseudomonadati</taxon>
        <taxon>Pseudomonadota</taxon>
        <taxon>Gammaproteobacteria</taxon>
        <taxon>Pseudomonadales</taxon>
        <taxon>Pseudomonadaceae</taxon>
        <taxon>Aquipseudomonas</taxon>
    </lineage>
</organism>
<dbReference type="EMBL" id="JACJFN010000004">
    <property type="protein sequence ID" value="MBB1520844.1"/>
    <property type="molecule type" value="Genomic_DNA"/>
</dbReference>
<dbReference type="AlphaFoldDB" id="A0A7W4DDZ0"/>
<reference evidence="1 2" key="1">
    <citation type="submission" date="2020-08" db="EMBL/GenBank/DDBJ databases">
        <authorList>
            <person name="Kim C.M."/>
        </authorList>
    </citation>
    <scope>NUCLEOTIDE SEQUENCE [LARGE SCALE GENOMIC DNA]</scope>
    <source>
        <strain evidence="1 2">SR9</strain>
    </source>
</reference>
<evidence type="ECO:0000313" key="2">
    <source>
        <dbReference type="Proteomes" id="UP000581189"/>
    </source>
</evidence>